<comment type="similarity">
    <text evidence="2 9">Belongs to the alpha-IPM synthase/homocitrate synthase family.</text>
</comment>
<dbReference type="SUPFAM" id="SSF51569">
    <property type="entry name" value="Aldolase"/>
    <property type="match status" value="1"/>
</dbReference>
<evidence type="ECO:0000256" key="9">
    <source>
        <dbReference type="RuleBase" id="RU003523"/>
    </source>
</evidence>
<comment type="catalytic activity">
    <reaction evidence="7">
        <text>pyruvate + acetyl-CoA + H2O = (3R)-citramalate + CoA + H(+)</text>
        <dbReference type="Rhea" id="RHEA:19045"/>
        <dbReference type="ChEBI" id="CHEBI:15361"/>
        <dbReference type="ChEBI" id="CHEBI:15377"/>
        <dbReference type="ChEBI" id="CHEBI:15378"/>
        <dbReference type="ChEBI" id="CHEBI:30934"/>
        <dbReference type="ChEBI" id="CHEBI:57287"/>
        <dbReference type="ChEBI" id="CHEBI:57288"/>
        <dbReference type="EC" id="2.3.3.21"/>
    </reaction>
</comment>
<dbReference type="InterPro" id="IPR036230">
    <property type="entry name" value="LeuA_allosteric_dom_sf"/>
</dbReference>
<evidence type="ECO:0000256" key="5">
    <source>
        <dbReference type="ARBA" id="ARBA00022679"/>
    </source>
</evidence>
<protein>
    <recommendedName>
        <fullName evidence="8">Citramalate synthase</fullName>
        <ecNumber evidence="8">2.3.3.21</ecNumber>
    </recommendedName>
</protein>
<organism evidence="11 12">
    <name type="scientific">Oligosphaera ethanolica</name>
    <dbReference type="NCBI Taxonomy" id="760260"/>
    <lineage>
        <taxon>Bacteria</taxon>
        <taxon>Pseudomonadati</taxon>
        <taxon>Lentisphaerota</taxon>
        <taxon>Oligosphaeria</taxon>
        <taxon>Oligosphaerales</taxon>
        <taxon>Oligosphaeraceae</taxon>
        <taxon>Oligosphaera</taxon>
    </lineage>
</organism>
<gene>
    <name evidence="11" type="ORF">J3R75_002153</name>
</gene>
<dbReference type="NCBIfam" id="TIGR00977">
    <property type="entry name" value="citramal_synth"/>
    <property type="match status" value="1"/>
</dbReference>
<dbReference type="Gene3D" id="3.30.160.270">
    <property type="match status" value="1"/>
</dbReference>
<accession>A0AAE3VGW9</accession>
<dbReference type="InterPro" id="IPR000891">
    <property type="entry name" value="PYR_CT"/>
</dbReference>
<dbReference type="EMBL" id="JAUSVL010000001">
    <property type="protein sequence ID" value="MDQ0290046.1"/>
    <property type="molecule type" value="Genomic_DNA"/>
</dbReference>
<dbReference type="GO" id="GO:0009098">
    <property type="term" value="P:L-leucine biosynthetic process"/>
    <property type="evidence" value="ECO:0007669"/>
    <property type="project" value="InterPro"/>
</dbReference>
<dbReference type="InterPro" id="IPR013785">
    <property type="entry name" value="Aldolase_TIM"/>
</dbReference>
<evidence type="ECO:0000256" key="4">
    <source>
        <dbReference type="ARBA" id="ARBA00022624"/>
    </source>
</evidence>
<dbReference type="Proteomes" id="UP001238163">
    <property type="component" value="Unassembled WGS sequence"/>
</dbReference>
<dbReference type="InterPro" id="IPR054691">
    <property type="entry name" value="LeuA/HCS_post-cat"/>
</dbReference>
<dbReference type="SMART" id="SM00917">
    <property type="entry name" value="LeuA_dimer"/>
    <property type="match status" value="1"/>
</dbReference>
<dbReference type="Gene3D" id="3.20.20.70">
    <property type="entry name" value="Aldolase class I"/>
    <property type="match status" value="1"/>
</dbReference>
<dbReference type="SUPFAM" id="SSF110921">
    <property type="entry name" value="2-isopropylmalate synthase LeuA, allosteric (dimerisation) domain"/>
    <property type="match status" value="1"/>
</dbReference>
<evidence type="ECO:0000313" key="11">
    <source>
        <dbReference type="EMBL" id="MDQ0290046.1"/>
    </source>
</evidence>
<dbReference type="PANTHER" id="PTHR43538">
    <property type="entry name" value="ALPHA-IPM SYNTHASE/HOMOCITRATE SYNTHASE"/>
    <property type="match status" value="1"/>
</dbReference>
<dbReference type="InterPro" id="IPR005675">
    <property type="entry name" value="Citramal_synthase"/>
</dbReference>
<dbReference type="Pfam" id="PF22617">
    <property type="entry name" value="HCS_D2"/>
    <property type="match status" value="1"/>
</dbReference>
<dbReference type="RefSeq" id="WP_307261470.1">
    <property type="nucleotide sequence ID" value="NZ_JAUSVL010000001.1"/>
</dbReference>
<dbReference type="Pfam" id="PF08502">
    <property type="entry name" value="LeuA_dimer"/>
    <property type="match status" value="1"/>
</dbReference>
<dbReference type="Pfam" id="PF00682">
    <property type="entry name" value="HMGL-like"/>
    <property type="match status" value="1"/>
</dbReference>
<keyword evidence="5 9" id="KW-0808">Transferase</keyword>
<evidence type="ECO:0000256" key="7">
    <source>
        <dbReference type="ARBA" id="ARBA00048263"/>
    </source>
</evidence>
<evidence type="ECO:0000256" key="8">
    <source>
        <dbReference type="NCBIfam" id="TIGR00977"/>
    </source>
</evidence>
<dbReference type="CDD" id="cd07941">
    <property type="entry name" value="DRE_TIM_LeuA3"/>
    <property type="match status" value="1"/>
</dbReference>
<dbReference type="InterPro" id="IPR002034">
    <property type="entry name" value="AIPM/Hcit_synth_CS"/>
</dbReference>
<dbReference type="AlphaFoldDB" id="A0AAE3VGW9"/>
<dbReference type="PROSITE" id="PS50991">
    <property type="entry name" value="PYR_CT"/>
    <property type="match status" value="1"/>
</dbReference>
<keyword evidence="4" id="KW-0412">Isoleucine biosynthesis</keyword>
<dbReference type="EC" id="2.3.3.21" evidence="8"/>
<keyword evidence="12" id="KW-1185">Reference proteome</keyword>
<sequence>MKKINILDSTLRDGAQSEGISFSVSDKLHIIQALDDFGVSYIEAGNPGSNPKDIEFFNRAAEIKLNNAKLCAFGSTRRKNLAVEEDDNVLSLLKARTDVVVIFGKSWDLHIREILRTTEENNLELVYDTVNFFKKKDKELIFDAEHFFDGFKANRDCAVNVLKTADAAGADSLCLCDTNGGCTPDEILRITREIVGLFPGRQIGIHCHNDMGCAVANSMLAVDVGASQVQGTFIGIGERCGNADLSVIVPNLQLKQGYECINSSLSKLSEAVYAISEICNMPVPLNKPYVGLSAFAHKGGMHIDGVSKCARSFEHVEPESVGNKRRFLMSEVSGRTTVLAKLGRVAPELSKDSPETAAIVQRLKELEHEGYQFESADASFELMVLNVLGRFSPHFKLNMYKTSGEYPSPDGEMSAYAMLKIEVGDKTETAAAMGNGPVNALDLALRKALTVFYPEVSRVHLIDYKVRVLTAEKATAAKVRVLMESTNGEETWTTVGVSTDIIEASWLALVDSIEYILK</sequence>
<comment type="pathway">
    <text evidence="1">Amino-acid biosynthesis; L-isoleucine biosynthesis; 2-oxobutanoate from pyruvate: step 1/3.</text>
</comment>
<evidence type="ECO:0000313" key="12">
    <source>
        <dbReference type="Proteomes" id="UP001238163"/>
    </source>
</evidence>
<evidence type="ECO:0000256" key="2">
    <source>
        <dbReference type="ARBA" id="ARBA00006154"/>
    </source>
</evidence>
<evidence type="ECO:0000256" key="6">
    <source>
        <dbReference type="ARBA" id="ARBA00023304"/>
    </source>
</evidence>
<keyword evidence="6" id="KW-0100">Branched-chain amino acid biosynthesis</keyword>
<dbReference type="GO" id="GO:0003852">
    <property type="term" value="F:2-isopropylmalate synthase activity"/>
    <property type="evidence" value="ECO:0007669"/>
    <property type="project" value="InterPro"/>
</dbReference>
<keyword evidence="11" id="KW-0012">Acyltransferase</keyword>
<dbReference type="PANTHER" id="PTHR43538:SF1">
    <property type="entry name" value="(R)-CITRAMALATE SYNTHASE"/>
    <property type="match status" value="1"/>
</dbReference>
<evidence type="ECO:0000256" key="3">
    <source>
        <dbReference type="ARBA" id="ARBA00022605"/>
    </source>
</evidence>
<dbReference type="GO" id="GO:0043714">
    <property type="term" value="F:(R)-citramalate synthase activity"/>
    <property type="evidence" value="ECO:0007669"/>
    <property type="project" value="UniProtKB-UniRule"/>
</dbReference>
<feature type="domain" description="Pyruvate carboxyltransferase" evidence="10">
    <location>
        <begin position="4"/>
        <end position="269"/>
    </location>
</feature>
<comment type="caution">
    <text evidence="11">The sequence shown here is derived from an EMBL/GenBank/DDBJ whole genome shotgun (WGS) entry which is preliminary data.</text>
</comment>
<name>A0AAE3VGW9_9BACT</name>
<evidence type="ECO:0000256" key="1">
    <source>
        <dbReference type="ARBA" id="ARBA00004743"/>
    </source>
</evidence>
<dbReference type="PROSITE" id="PS00816">
    <property type="entry name" value="AIPM_HOMOCIT_SYNTH_2"/>
    <property type="match status" value="1"/>
</dbReference>
<proteinExistence type="inferred from homology"/>
<dbReference type="InterPro" id="IPR013709">
    <property type="entry name" value="2-isopropylmalate_synth_dimer"/>
</dbReference>
<dbReference type="GO" id="GO:0009097">
    <property type="term" value="P:isoleucine biosynthetic process"/>
    <property type="evidence" value="ECO:0007669"/>
    <property type="project" value="UniProtKB-UniRule"/>
</dbReference>
<dbReference type="Gene3D" id="1.10.238.260">
    <property type="match status" value="1"/>
</dbReference>
<evidence type="ECO:0000259" key="10">
    <source>
        <dbReference type="PROSITE" id="PS50991"/>
    </source>
</evidence>
<reference evidence="11" key="1">
    <citation type="submission" date="2023-07" db="EMBL/GenBank/DDBJ databases">
        <title>Genomic Encyclopedia of Type Strains, Phase IV (KMG-IV): sequencing the most valuable type-strain genomes for metagenomic binning, comparative biology and taxonomic classification.</title>
        <authorList>
            <person name="Goeker M."/>
        </authorList>
    </citation>
    <scope>NUCLEOTIDE SEQUENCE</scope>
    <source>
        <strain evidence="11">DSM 24202</strain>
    </source>
</reference>
<dbReference type="PROSITE" id="PS00815">
    <property type="entry name" value="AIPM_HOMOCIT_SYNTH_1"/>
    <property type="match status" value="1"/>
</dbReference>
<keyword evidence="3" id="KW-0028">Amino-acid biosynthesis</keyword>